<organism evidence="9 10">
    <name type="scientific">Ceratosolen solmsi marchali</name>
    <dbReference type="NCBI Taxonomy" id="326594"/>
    <lineage>
        <taxon>Eukaryota</taxon>
        <taxon>Metazoa</taxon>
        <taxon>Ecdysozoa</taxon>
        <taxon>Arthropoda</taxon>
        <taxon>Hexapoda</taxon>
        <taxon>Insecta</taxon>
        <taxon>Pterygota</taxon>
        <taxon>Neoptera</taxon>
        <taxon>Endopterygota</taxon>
        <taxon>Hymenoptera</taxon>
        <taxon>Apocrita</taxon>
        <taxon>Proctotrupomorpha</taxon>
        <taxon>Chalcidoidea</taxon>
        <taxon>Agaonidae</taxon>
        <taxon>Agaoninae</taxon>
        <taxon>Ceratosolen</taxon>
    </lineage>
</organism>
<dbReference type="AlphaFoldDB" id="A0AAJ6YB94"/>
<feature type="domain" description="RRM" evidence="8">
    <location>
        <begin position="385"/>
        <end position="468"/>
    </location>
</feature>
<name>A0AAJ6YB94_9HYME</name>
<dbReference type="PANTHER" id="PTHR16105">
    <property type="entry name" value="RNA-BINDING REGION-CONTAINING PROTEIN 3"/>
    <property type="match status" value="1"/>
</dbReference>
<dbReference type="PANTHER" id="PTHR16105:SF0">
    <property type="entry name" value="RNA-BINDING REGION-CONTAINING PROTEIN 3"/>
    <property type="match status" value="1"/>
</dbReference>
<dbReference type="Gene3D" id="6.10.250.610">
    <property type="match status" value="1"/>
</dbReference>
<dbReference type="GeneID" id="105359264"/>
<dbReference type="PROSITE" id="PS50102">
    <property type="entry name" value="RRM"/>
    <property type="match status" value="2"/>
</dbReference>
<protein>
    <recommendedName>
        <fullName evidence="2">RNA-binding region-containing protein 3</fullName>
    </recommendedName>
</protein>
<dbReference type="InterPro" id="IPR000504">
    <property type="entry name" value="RRM_dom"/>
</dbReference>
<dbReference type="Proteomes" id="UP000695007">
    <property type="component" value="Unplaced"/>
</dbReference>
<evidence type="ECO:0000313" key="9">
    <source>
        <dbReference type="Proteomes" id="UP000695007"/>
    </source>
</evidence>
<accession>A0AAJ6YB94</accession>
<evidence type="ECO:0000256" key="1">
    <source>
        <dbReference type="ARBA" id="ARBA00004123"/>
    </source>
</evidence>
<feature type="region of interest" description="Disordered" evidence="7">
    <location>
        <begin position="211"/>
        <end position="245"/>
    </location>
</feature>
<dbReference type="GO" id="GO:0030626">
    <property type="term" value="F:U12 snRNA binding"/>
    <property type="evidence" value="ECO:0007669"/>
    <property type="project" value="TreeGrafter"/>
</dbReference>
<dbReference type="GO" id="GO:0097157">
    <property type="term" value="F:pre-mRNA intronic binding"/>
    <property type="evidence" value="ECO:0007669"/>
    <property type="project" value="TreeGrafter"/>
</dbReference>
<dbReference type="InterPro" id="IPR035979">
    <property type="entry name" value="RBD_domain_sf"/>
</dbReference>
<keyword evidence="9" id="KW-1185">Reference proteome</keyword>
<dbReference type="GO" id="GO:0005689">
    <property type="term" value="C:U12-type spliceosomal complex"/>
    <property type="evidence" value="ECO:0007669"/>
    <property type="project" value="TreeGrafter"/>
</dbReference>
<dbReference type="SUPFAM" id="SSF54928">
    <property type="entry name" value="RNA-binding domain, RBD"/>
    <property type="match status" value="2"/>
</dbReference>
<evidence type="ECO:0000256" key="6">
    <source>
        <dbReference type="PROSITE-ProRule" id="PRU00176"/>
    </source>
</evidence>
<proteinExistence type="predicted"/>
<dbReference type="InterPro" id="IPR045164">
    <property type="entry name" value="RBM41/RNPC3"/>
</dbReference>
<evidence type="ECO:0000313" key="10">
    <source>
        <dbReference type="RefSeq" id="XP_011494110.1"/>
    </source>
</evidence>
<evidence type="ECO:0000256" key="3">
    <source>
        <dbReference type="ARBA" id="ARBA00022737"/>
    </source>
</evidence>
<feature type="domain" description="RRM" evidence="8">
    <location>
        <begin position="8"/>
        <end position="82"/>
    </location>
</feature>
<reference evidence="10" key="1">
    <citation type="submission" date="2025-08" db="UniProtKB">
        <authorList>
            <consortium name="RefSeq"/>
        </authorList>
    </citation>
    <scope>IDENTIFICATION</scope>
</reference>
<sequence length="472" mass="55183">MTELADICTLRVLHLPPGLSDQRREELFKKYGAVKTRTIRKSEKYTITFVEFPNKEHATEIFLRLHQLPVKGRRLSIEFAKRNVSLDDKDNSGDDQESTKKEKDLSENKLYFQAFLKKLNSWAPHHMFTQPIPPYLKYKYPSPNKSILLRIAIQMLKEPAFYTQVLHLMNKMNLPPPFEEFEKEFPFIKEAYDIENYKDIFGFTTVSQHDEVAKDDEKDLEEDDEEESEIESDKESSSFPQLIIPEKRKRAQNKKRLKIPKFVNPMKQNVMPSTSQKHKPEDMFELYQGDPRNRKIVLKPVESTSKLLITAMTEEEKSLHLLEPSGNSDGFGLIFPSKKDDSEIKDEQTKPEFITTEQLHDNKISDKDQRLLPVFKNYHPGKPSCRLYIKNLAKQVEEKDLNFIYRRYVLPSSSETQSEYNVRLMQEGRMKGQAFITLPNIAQAQLALDETNGYILKDKPMVVQFAKVTKHQ</sequence>
<dbReference type="GO" id="GO:0000398">
    <property type="term" value="P:mRNA splicing, via spliceosome"/>
    <property type="evidence" value="ECO:0007669"/>
    <property type="project" value="TreeGrafter"/>
</dbReference>
<dbReference type="SMART" id="SM00360">
    <property type="entry name" value="RRM"/>
    <property type="match status" value="2"/>
</dbReference>
<evidence type="ECO:0000256" key="7">
    <source>
        <dbReference type="SAM" id="MobiDB-lite"/>
    </source>
</evidence>
<dbReference type="Pfam" id="PF00076">
    <property type="entry name" value="RRM_1"/>
    <property type="match status" value="2"/>
</dbReference>
<keyword evidence="4 6" id="KW-0694">RNA-binding</keyword>
<keyword evidence="3" id="KW-0677">Repeat</keyword>
<evidence type="ECO:0000256" key="2">
    <source>
        <dbReference type="ARBA" id="ARBA00020364"/>
    </source>
</evidence>
<comment type="subcellular location">
    <subcellularLocation>
        <location evidence="1">Nucleus</location>
    </subcellularLocation>
</comment>
<dbReference type="RefSeq" id="XP_011494110.1">
    <property type="nucleotide sequence ID" value="XM_011495808.1"/>
</dbReference>
<dbReference type="CDD" id="cd12239">
    <property type="entry name" value="RRM2_RBM40_like"/>
    <property type="match status" value="1"/>
</dbReference>
<evidence type="ECO:0000259" key="8">
    <source>
        <dbReference type="PROSITE" id="PS50102"/>
    </source>
</evidence>
<gene>
    <name evidence="10" type="primary">LOC105359264</name>
</gene>
<feature type="compositionally biased region" description="Acidic residues" evidence="7">
    <location>
        <begin position="218"/>
        <end position="230"/>
    </location>
</feature>
<dbReference type="FunFam" id="3.30.70.330:FF:000207">
    <property type="entry name" value="RNA-binding region (RNP1, RRM)-containing 3"/>
    <property type="match status" value="1"/>
</dbReference>
<evidence type="ECO:0000256" key="5">
    <source>
        <dbReference type="ARBA" id="ARBA00023242"/>
    </source>
</evidence>
<dbReference type="Gene3D" id="3.30.70.330">
    <property type="match status" value="2"/>
</dbReference>
<dbReference type="InterPro" id="IPR012677">
    <property type="entry name" value="Nucleotide-bd_a/b_plait_sf"/>
</dbReference>
<evidence type="ECO:0000256" key="4">
    <source>
        <dbReference type="ARBA" id="ARBA00022884"/>
    </source>
</evidence>
<keyword evidence="5" id="KW-0539">Nucleus</keyword>
<dbReference type="KEGG" id="csol:105359264"/>